<gene>
    <name evidence="8 10" type="primary">recO</name>
    <name evidence="10" type="ORF">NCTC13335_00365</name>
</gene>
<dbReference type="OrthoDB" id="9804792at2"/>
<dbReference type="InterPro" id="IPR037278">
    <property type="entry name" value="ARFGAP/RecO"/>
</dbReference>
<evidence type="ECO:0000256" key="5">
    <source>
        <dbReference type="ARBA" id="ARBA00023172"/>
    </source>
</evidence>
<comment type="function">
    <text evidence="1 8">Involved in DNA repair and RecF pathway recombination.</text>
</comment>
<dbReference type="SUPFAM" id="SSF57863">
    <property type="entry name" value="ArfGap/RecO-like zinc finger"/>
    <property type="match status" value="1"/>
</dbReference>
<dbReference type="InterPro" id="IPR022572">
    <property type="entry name" value="DNA_rep/recomb_RecO_N"/>
</dbReference>
<comment type="similarity">
    <text evidence="2 8">Belongs to the RecO family.</text>
</comment>
<reference evidence="10 11" key="1">
    <citation type="submission" date="2018-06" db="EMBL/GenBank/DDBJ databases">
        <authorList>
            <consortium name="Pathogen Informatics"/>
            <person name="Doyle S."/>
        </authorList>
    </citation>
    <scope>NUCLEOTIDE SEQUENCE [LARGE SCALE GENOMIC DNA]</scope>
    <source>
        <strain evidence="10 11">NCTC13335</strain>
    </source>
</reference>
<evidence type="ECO:0000256" key="1">
    <source>
        <dbReference type="ARBA" id="ARBA00003065"/>
    </source>
</evidence>
<dbReference type="GO" id="GO:0043590">
    <property type="term" value="C:bacterial nucleoid"/>
    <property type="evidence" value="ECO:0007669"/>
    <property type="project" value="TreeGrafter"/>
</dbReference>
<dbReference type="GO" id="GO:0006302">
    <property type="term" value="P:double-strand break repair"/>
    <property type="evidence" value="ECO:0007669"/>
    <property type="project" value="TreeGrafter"/>
</dbReference>
<proteinExistence type="inferred from homology"/>
<dbReference type="Pfam" id="PF11967">
    <property type="entry name" value="RecO_N"/>
    <property type="match status" value="1"/>
</dbReference>
<evidence type="ECO:0000313" key="11">
    <source>
        <dbReference type="Proteomes" id="UP000255264"/>
    </source>
</evidence>
<keyword evidence="5 8" id="KW-0233">DNA recombination</keyword>
<evidence type="ECO:0000256" key="3">
    <source>
        <dbReference type="ARBA" id="ARBA00021310"/>
    </source>
</evidence>
<evidence type="ECO:0000256" key="8">
    <source>
        <dbReference type="HAMAP-Rule" id="MF_00201"/>
    </source>
</evidence>
<dbReference type="Gene3D" id="1.20.1440.120">
    <property type="entry name" value="Recombination protein O, C-terminal domain"/>
    <property type="match status" value="1"/>
</dbReference>
<dbReference type="InterPro" id="IPR012340">
    <property type="entry name" value="NA-bd_OB-fold"/>
</dbReference>
<dbReference type="NCBIfam" id="TIGR00613">
    <property type="entry name" value="reco"/>
    <property type="match status" value="1"/>
</dbReference>
<dbReference type="GO" id="GO:0006310">
    <property type="term" value="P:DNA recombination"/>
    <property type="evidence" value="ECO:0007669"/>
    <property type="project" value="UniProtKB-UniRule"/>
</dbReference>
<dbReference type="InterPro" id="IPR042242">
    <property type="entry name" value="RecO_C"/>
</dbReference>
<dbReference type="InterPro" id="IPR003717">
    <property type="entry name" value="RecO"/>
</dbReference>
<organism evidence="10 11">
    <name type="scientific">Haemophilus pittmaniae</name>
    <dbReference type="NCBI Taxonomy" id="249188"/>
    <lineage>
        <taxon>Bacteria</taxon>
        <taxon>Pseudomonadati</taxon>
        <taxon>Pseudomonadota</taxon>
        <taxon>Gammaproteobacteria</taxon>
        <taxon>Pasteurellales</taxon>
        <taxon>Pasteurellaceae</taxon>
        <taxon>Haemophilus</taxon>
    </lineage>
</organism>
<dbReference type="HAMAP" id="MF_00201">
    <property type="entry name" value="RecO"/>
    <property type="match status" value="1"/>
</dbReference>
<dbReference type="RefSeq" id="WP_007241723.1">
    <property type="nucleotide sequence ID" value="NZ_JAHAHE010000014.1"/>
</dbReference>
<accession>A0A377IY25</accession>
<dbReference type="AlphaFoldDB" id="A0A377IY25"/>
<dbReference type="Proteomes" id="UP000255264">
    <property type="component" value="Unassembled WGS sequence"/>
</dbReference>
<evidence type="ECO:0000256" key="7">
    <source>
        <dbReference type="ARBA" id="ARBA00033409"/>
    </source>
</evidence>
<dbReference type="SUPFAM" id="SSF50249">
    <property type="entry name" value="Nucleic acid-binding proteins"/>
    <property type="match status" value="1"/>
</dbReference>
<dbReference type="Pfam" id="PF02565">
    <property type="entry name" value="RecO_C"/>
    <property type="match status" value="1"/>
</dbReference>
<keyword evidence="11" id="KW-1185">Reference proteome</keyword>
<dbReference type="PANTHER" id="PTHR33991:SF1">
    <property type="entry name" value="DNA REPAIR PROTEIN RECO"/>
    <property type="match status" value="1"/>
</dbReference>
<keyword evidence="6 8" id="KW-0234">DNA repair</keyword>
<dbReference type="EMBL" id="UGHS01000001">
    <property type="protein sequence ID" value="STO92530.1"/>
    <property type="molecule type" value="Genomic_DNA"/>
</dbReference>
<dbReference type="PANTHER" id="PTHR33991">
    <property type="entry name" value="DNA REPAIR PROTEIN RECO"/>
    <property type="match status" value="1"/>
</dbReference>
<evidence type="ECO:0000259" key="9">
    <source>
        <dbReference type="Pfam" id="PF11967"/>
    </source>
</evidence>
<feature type="domain" description="DNA replication/recombination mediator RecO N-terminal" evidence="9">
    <location>
        <begin position="3"/>
        <end position="73"/>
    </location>
</feature>
<dbReference type="Gene3D" id="2.40.50.140">
    <property type="entry name" value="Nucleic acid-binding proteins"/>
    <property type="match status" value="1"/>
</dbReference>
<evidence type="ECO:0000256" key="4">
    <source>
        <dbReference type="ARBA" id="ARBA00022763"/>
    </source>
</evidence>
<sequence length="234" mass="26279">MELQRGFVLHRRPYSESSLLLDVFTEESGRLSVLAKGARAKRSAWKSVLQPFTPLLLRWSGKGALKVLTHAESAAISLPLEQTALYSGFYVNELITRVLEAETAQPQLFQYYIACLTGLASQTNIEPVLRRFEFQLLQILGYGVDFTHCAGSGAVVEPTMTYRYRPEQGFIASLVRDNTAFYGKELLAFAALDFSDASVLPAAKRFTRQALKPYLGDKPLKSRELFTQNILYLK</sequence>
<evidence type="ECO:0000256" key="6">
    <source>
        <dbReference type="ARBA" id="ARBA00023204"/>
    </source>
</evidence>
<name>A0A377IY25_9PAST</name>
<keyword evidence="4 8" id="KW-0227">DNA damage</keyword>
<evidence type="ECO:0000256" key="2">
    <source>
        <dbReference type="ARBA" id="ARBA00007452"/>
    </source>
</evidence>
<protein>
    <recommendedName>
        <fullName evidence="3 8">DNA repair protein RecO</fullName>
    </recommendedName>
    <alternativeName>
        <fullName evidence="7 8">Recombination protein O</fullName>
    </alternativeName>
</protein>
<evidence type="ECO:0000313" key="10">
    <source>
        <dbReference type="EMBL" id="STO92530.1"/>
    </source>
</evidence>